<keyword evidence="3" id="KW-1185">Reference proteome</keyword>
<feature type="compositionally biased region" description="Low complexity" evidence="1">
    <location>
        <begin position="254"/>
        <end position="263"/>
    </location>
</feature>
<evidence type="ECO:0000313" key="2">
    <source>
        <dbReference type="EMBL" id="CAF1093682.1"/>
    </source>
</evidence>
<feature type="region of interest" description="Disordered" evidence="1">
    <location>
        <begin position="223"/>
        <end position="272"/>
    </location>
</feature>
<reference evidence="2" key="1">
    <citation type="submission" date="2021-02" db="EMBL/GenBank/DDBJ databases">
        <authorList>
            <person name="Nowell W R."/>
        </authorList>
    </citation>
    <scope>NUCLEOTIDE SEQUENCE</scope>
</reference>
<sequence length="589" mass="65899">MNEIFLPNAIPLPLHQYSYLFQKTMFPLQANRPVEPDILSTQNVREQDQLQSQVYSLLTDANSFPVRKKASRKKTTRLNAMAPVIVNPEMVRESPGKTSTTPHHHDHFSTRVPQCLPPFLSLHPIDDTQLLFRLHLDSTCDANKKTAMSHKPVCLPSKSSNHSSFHQNLQSSLPLNGSSPIHNTNSVPLTMAQSEYHGLDPYLTRHIHPPLLYADRNLPSVNRQYSRPMSLPSIPTPTVSKPKRTYSKKVCSVSSEQQPPEQSALYPPTPSQPVYSNGLPSIIPSTVMVPSFQSDGDCPFKGVTGTEDFFPLTPSSSINSSTKSSPTIGNSEFSLLPVRQASSSAQMDIMESNLRLQQYFASQRFPSTPSPNNDSFTGQKTSLVREPSSGIHTEHAKSQSTVLGSSDMFGPISSISTSVISKKGRKKRAKVVHALDEQREHAKRKYRKLPMKEIRAKRELRRITNRNRLAILKFMMRKRKQGKQGRKSTPECLDASMQSISTKSPPVFTEKQSHLPEIIAPCLKISIDSSQNIESISLFYHRRRQPEIVKENSSVTSTSIDNRLGLLLEAVEFIETLQENSKSATVSIQ</sequence>
<feature type="region of interest" description="Disordered" evidence="1">
    <location>
        <begin position="154"/>
        <end position="186"/>
    </location>
</feature>
<comment type="caution">
    <text evidence="2">The sequence shown here is derived from an EMBL/GenBank/DDBJ whole genome shotgun (WGS) entry which is preliminary data.</text>
</comment>
<proteinExistence type="predicted"/>
<feature type="compositionally biased region" description="Polar residues" evidence="1">
    <location>
        <begin position="157"/>
        <end position="186"/>
    </location>
</feature>
<evidence type="ECO:0000313" key="3">
    <source>
        <dbReference type="Proteomes" id="UP000663828"/>
    </source>
</evidence>
<accession>A0A814NN29</accession>
<feature type="region of interest" description="Disordered" evidence="1">
    <location>
        <begin position="364"/>
        <end position="407"/>
    </location>
</feature>
<organism evidence="2 3">
    <name type="scientific">Adineta ricciae</name>
    <name type="common">Rotifer</name>
    <dbReference type="NCBI Taxonomy" id="249248"/>
    <lineage>
        <taxon>Eukaryota</taxon>
        <taxon>Metazoa</taxon>
        <taxon>Spiralia</taxon>
        <taxon>Gnathifera</taxon>
        <taxon>Rotifera</taxon>
        <taxon>Eurotatoria</taxon>
        <taxon>Bdelloidea</taxon>
        <taxon>Adinetida</taxon>
        <taxon>Adinetidae</taxon>
        <taxon>Adineta</taxon>
    </lineage>
</organism>
<evidence type="ECO:0000256" key="1">
    <source>
        <dbReference type="SAM" id="MobiDB-lite"/>
    </source>
</evidence>
<dbReference type="EMBL" id="CAJNOR010001186">
    <property type="protein sequence ID" value="CAF1093682.1"/>
    <property type="molecule type" value="Genomic_DNA"/>
</dbReference>
<dbReference type="AlphaFoldDB" id="A0A814NN29"/>
<gene>
    <name evidence="2" type="ORF">XAT740_LOCUS17977</name>
</gene>
<protein>
    <submittedName>
        <fullName evidence="2">Uncharacterized protein</fullName>
    </submittedName>
</protein>
<name>A0A814NN29_ADIRI</name>
<dbReference type="Proteomes" id="UP000663828">
    <property type="component" value="Unassembled WGS sequence"/>
</dbReference>
<feature type="compositionally biased region" description="Polar residues" evidence="1">
    <location>
        <begin position="364"/>
        <end position="382"/>
    </location>
</feature>